<evidence type="ECO:0000259" key="4">
    <source>
        <dbReference type="PROSITE" id="PS50105"/>
    </source>
</evidence>
<dbReference type="SMART" id="SM00454">
    <property type="entry name" value="SAM"/>
    <property type="match status" value="1"/>
</dbReference>
<dbReference type="PANTHER" id="PTHR12247">
    <property type="entry name" value="POLYCOMB GROUP PROTEIN"/>
    <property type="match status" value="1"/>
</dbReference>
<evidence type="ECO:0000256" key="2">
    <source>
        <dbReference type="ARBA" id="ARBA00022737"/>
    </source>
</evidence>
<sequence>MGCHVSADSSNSFTWDDYLKKTNGRPAKLECFKQSLVPPPNYFEVNTILEAEDQRSAALVLNPYSNDLIKARYANNSTISNQQLLETPCRRSSLNPHSSGTVRRFRAASFSLARVIETCGPRLRIRLVGTDDRNDYWFLVDSDQIRPYPSGSPLQPPFGYMHNHLVWNRTLKKATEGTRFADPSWFISSNYEKSIAYSEDNPNLYKNEAADSTAFCKNDSALTCTPVFMADRKSLFKSENDRSNSATMGSSLVFQSHISHDIMHTNGCYFDEMNSPTHDNLSVETSDSHLWFSGKLESNSNKSSYPVYAHQNVDSLDSQSLTTHLPSSTVSPSSLDLGSFPFPNPTQWTIEEVYNYITARDATLLEAAEKFKHHEIDGQALLLLSMESLRNYMKIKLGPALKMVHLISRLKRGLL</sequence>
<dbReference type="Proteomes" id="UP000050791">
    <property type="component" value="Unassembled WGS sequence"/>
</dbReference>
<keyword evidence="2" id="KW-0677">Repeat</keyword>
<reference evidence="6" key="1">
    <citation type="submission" date="2023-11" db="UniProtKB">
        <authorList>
            <consortium name="WormBaseParasite"/>
        </authorList>
    </citation>
    <scope>IDENTIFICATION</scope>
</reference>
<dbReference type="WBParaSite" id="SMTH1_7040.1">
    <property type="protein sequence ID" value="SMTH1_7040.1"/>
    <property type="gene ID" value="SMTH1_7040"/>
</dbReference>
<dbReference type="PROSITE" id="PS50105">
    <property type="entry name" value="SAM_DOMAIN"/>
    <property type="match status" value="1"/>
</dbReference>
<accession>A0AA85BNN3</accession>
<name>A0AA85BNN3_9TREM</name>
<dbReference type="Gene3D" id="1.10.150.50">
    <property type="entry name" value="Transcription Factor, Ets-1"/>
    <property type="match status" value="1"/>
</dbReference>
<dbReference type="InterPro" id="IPR050548">
    <property type="entry name" value="PcG_chromatin_remod_factors"/>
</dbReference>
<dbReference type="AlphaFoldDB" id="A0AA85BNN3"/>
<dbReference type="Gene3D" id="2.30.30.140">
    <property type="match status" value="3"/>
</dbReference>
<dbReference type="GO" id="GO:0005634">
    <property type="term" value="C:nucleus"/>
    <property type="evidence" value="ECO:0007669"/>
    <property type="project" value="UniProtKB-SubCell"/>
</dbReference>
<dbReference type="SUPFAM" id="SSF63748">
    <property type="entry name" value="Tudor/PWWP/MBT"/>
    <property type="match status" value="2"/>
</dbReference>
<keyword evidence="3" id="KW-0539">Nucleus</keyword>
<dbReference type="Pfam" id="PF00536">
    <property type="entry name" value="SAM_1"/>
    <property type="match status" value="1"/>
</dbReference>
<dbReference type="InterPro" id="IPR004092">
    <property type="entry name" value="Mbt"/>
</dbReference>
<protein>
    <recommendedName>
        <fullName evidence="4">SAM domain-containing protein</fullName>
    </recommendedName>
</protein>
<dbReference type="SUPFAM" id="SSF47769">
    <property type="entry name" value="SAM/Pointed domain"/>
    <property type="match status" value="1"/>
</dbReference>
<evidence type="ECO:0000256" key="1">
    <source>
        <dbReference type="ARBA" id="ARBA00004123"/>
    </source>
</evidence>
<dbReference type="CDD" id="cd09509">
    <property type="entry name" value="SAM_Polycomb"/>
    <property type="match status" value="1"/>
</dbReference>
<comment type="subcellular location">
    <subcellularLocation>
        <location evidence="1">Nucleus</location>
    </subcellularLocation>
</comment>
<dbReference type="PANTHER" id="PTHR12247:SF132">
    <property type="entry name" value="POLYCOMB PROTEIN SCM"/>
    <property type="match status" value="1"/>
</dbReference>
<dbReference type="InterPro" id="IPR013761">
    <property type="entry name" value="SAM/pointed_sf"/>
</dbReference>
<evidence type="ECO:0000313" key="5">
    <source>
        <dbReference type="Proteomes" id="UP000050791"/>
    </source>
</evidence>
<dbReference type="GO" id="GO:0003682">
    <property type="term" value="F:chromatin binding"/>
    <property type="evidence" value="ECO:0007669"/>
    <property type="project" value="TreeGrafter"/>
</dbReference>
<evidence type="ECO:0000256" key="3">
    <source>
        <dbReference type="ARBA" id="ARBA00023242"/>
    </source>
</evidence>
<dbReference type="GO" id="GO:0042393">
    <property type="term" value="F:histone binding"/>
    <property type="evidence" value="ECO:0007669"/>
    <property type="project" value="TreeGrafter"/>
</dbReference>
<feature type="domain" description="SAM" evidence="4">
    <location>
        <begin position="348"/>
        <end position="413"/>
    </location>
</feature>
<organism evidence="5 6">
    <name type="scientific">Schistosoma mattheei</name>
    <dbReference type="NCBI Taxonomy" id="31246"/>
    <lineage>
        <taxon>Eukaryota</taxon>
        <taxon>Metazoa</taxon>
        <taxon>Spiralia</taxon>
        <taxon>Lophotrochozoa</taxon>
        <taxon>Platyhelminthes</taxon>
        <taxon>Trematoda</taxon>
        <taxon>Digenea</taxon>
        <taxon>Strigeidida</taxon>
        <taxon>Schistosomatoidea</taxon>
        <taxon>Schistosomatidae</taxon>
        <taxon>Schistosoma</taxon>
    </lineage>
</organism>
<evidence type="ECO:0000313" key="6">
    <source>
        <dbReference type="WBParaSite" id="SMTH1_7040.1"/>
    </source>
</evidence>
<proteinExistence type="predicted"/>
<dbReference type="SMART" id="SM00561">
    <property type="entry name" value="MBT"/>
    <property type="match status" value="1"/>
</dbReference>
<dbReference type="InterPro" id="IPR001660">
    <property type="entry name" value="SAM"/>
</dbReference>
<dbReference type="Pfam" id="PF02820">
    <property type="entry name" value="MBT"/>
    <property type="match status" value="1"/>
</dbReference>
<dbReference type="GO" id="GO:0045892">
    <property type="term" value="P:negative regulation of DNA-templated transcription"/>
    <property type="evidence" value="ECO:0007669"/>
    <property type="project" value="TreeGrafter"/>
</dbReference>